<comment type="caution">
    <text evidence="3">The sequence shown here is derived from an EMBL/GenBank/DDBJ whole genome shotgun (WGS) entry which is preliminary data.</text>
</comment>
<keyword evidence="1" id="KW-0472">Membrane</keyword>
<sequence>MKKYIKKYWPLAVAVILIVLNCMLTFKDSGHKNKGDGTRVKVDSTVYVDTIPYLVPVPKDSVVLRYDTRKVPLADVKTAYDSATGDSVVIVGNIPVTQNVYRDSSYIAWVSGYRPSLDSIKVFSTTRYVTKIITEESEPP</sequence>
<name>A0AAW4MWQ5_9BACT</name>
<accession>A0AAW4MWQ5</accession>
<keyword evidence="1" id="KW-0812">Transmembrane</keyword>
<dbReference type="EMBL" id="JAHOEI010000001">
    <property type="protein sequence ID" value="MBV3386165.1"/>
    <property type="molecule type" value="Genomic_DNA"/>
</dbReference>
<dbReference type="AlphaFoldDB" id="A0AAW4MWQ5"/>
<organism evidence="3 4">
    <name type="scientific">Segatella copri</name>
    <dbReference type="NCBI Taxonomy" id="165179"/>
    <lineage>
        <taxon>Bacteria</taxon>
        <taxon>Pseudomonadati</taxon>
        <taxon>Bacteroidota</taxon>
        <taxon>Bacteroidia</taxon>
        <taxon>Bacteroidales</taxon>
        <taxon>Prevotellaceae</taxon>
        <taxon>Segatella</taxon>
    </lineage>
</organism>
<evidence type="ECO:0000313" key="4">
    <source>
        <dbReference type="Proteomes" id="UP001196765"/>
    </source>
</evidence>
<reference evidence="3" key="1">
    <citation type="submission" date="2021-06" db="EMBL/GenBank/DDBJ databases">
        <title>Collection of gut derived symbiotic bacterial strains cultured from healthy donors.</title>
        <authorList>
            <person name="Lin H."/>
            <person name="Littmann E."/>
            <person name="Pamer E.G."/>
        </authorList>
    </citation>
    <scope>NUCLEOTIDE SEQUENCE</scope>
    <source>
        <strain evidence="3">MSK.21.74</strain>
    </source>
</reference>
<gene>
    <name evidence="3" type="ORF">KSW82_00165</name>
</gene>
<dbReference type="InterPro" id="IPR049214">
    <property type="entry name" value="DUF6808"/>
</dbReference>
<keyword evidence="1" id="KW-1133">Transmembrane helix</keyword>
<feature type="domain" description="DUF6808" evidence="2">
    <location>
        <begin position="86"/>
        <end position="137"/>
    </location>
</feature>
<protein>
    <recommendedName>
        <fullName evidence="2">DUF6808 domain-containing protein</fullName>
    </recommendedName>
</protein>
<dbReference type="Proteomes" id="UP001196765">
    <property type="component" value="Unassembled WGS sequence"/>
</dbReference>
<proteinExistence type="predicted"/>
<dbReference type="RefSeq" id="WP_217743683.1">
    <property type="nucleotide sequence ID" value="NZ_JAHOEI010000001.1"/>
</dbReference>
<dbReference type="Pfam" id="PF20647">
    <property type="entry name" value="DUF6808"/>
    <property type="match status" value="1"/>
</dbReference>
<evidence type="ECO:0000313" key="3">
    <source>
        <dbReference type="EMBL" id="MBV3386165.1"/>
    </source>
</evidence>
<feature type="transmembrane region" description="Helical" evidence="1">
    <location>
        <begin position="7"/>
        <end position="26"/>
    </location>
</feature>
<evidence type="ECO:0000256" key="1">
    <source>
        <dbReference type="SAM" id="Phobius"/>
    </source>
</evidence>
<evidence type="ECO:0000259" key="2">
    <source>
        <dbReference type="Pfam" id="PF20647"/>
    </source>
</evidence>